<feature type="domain" description="Bud22" evidence="3">
    <location>
        <begin position="18"/>
        <end position="411"/>
    </location>
</feature>
<keyword evidence="1" id="KW-0175">Coiled coil</keyword>
<evidence type="ECO:0000313" key="5">
    <source>
        <dbReference type="Proteomes" id="UP000008493"/>
    </source>
</evidence>
<dbReference type="STRING" id="597362.K5XW63"/>
<protein>
    <recommendedName>
        <fullName evidence="3">Bud22 domain-containing protein</fullName>
    </recommendedName>
</protein>
<dbReference type="GO" id="GO:0030490">
    <property type="term" value="P:maturation of SSU-rRNA"/>
    <property type="evidence" value="ECO:0007669"/>
    <property type="project" value="TreeGrafter"/>
</dbReference>
<feature type="region of interest" description="Disordered" evidence="2">
    <location>
        <begin position="218"/>
        <end position="245"/>
    </location>
</feature>
<dbReference type="HOGENOM" id="CLU_029647_1_0_1"/>
<feature type="compositionally biased region" description="Basic and acidic residues" evidence="2">
    <location>
        <begin position="342"/>
        <end position="362"/>
    </location>
</feature>
<dbReference type="InterPro" id="IPR037393">
    <property type="entry name" value="Bud22/SRFB1"/>
</dbReference>
<reference evidence="5" key="1">
    <citation type="journal article" date="2012" name="Proc. Natl. Acad. Sci. U.S.A.">
        <title>Genome sequence of the button mushroom Agaricus bisporus reveals mechanisms governing adaptation to a humic-rich ecological niche.</title>
        <authorList>
            <person name="Morin E."/>
            <person name="Kohler A."/>
            <person name="Baker A.R."/>
            <person name="Foulongne-Oriol M."/>
            <person name="Lombard V."/>
            <person name="Nagy L.G."/>
            <person name="Ohm R.A."/>
            <person name="Patyshakuliyeva A."/>
            <person name="Brun A."/>
            <person name="Aerts A.L."/>
            <person name="Bailey A.M."/>
            <person name="Billette C."/>
            <person name="Coutinho P.M."/>
            <person name="Deakin G."/>
            <person name="Doddapaneni H."/>
            <person name="Floudas D."/>
            <person name="Grimwood J."/>
            <person name="Hilden K."/>
            <person name="Kuees U."/>
            <person name="LaButti K.M."/>
            <person name="Lapidus A."/>
            <person name="Lindquist E.A."/>
            <person name="Lucas S.M."/>
            <person name="Murat C."/>
            <person name="Riley R.W."/>
            <person name="Salamov A.A."/>
            <person name="Schmutz J."/>
            <person name="Subramanian V."/>
            <person name="Woesten H.A.B."/>
            <person name="Xu J."/>
            <person name="Eastwood D.C."/>
            <person name="Foster G.D."/>
            <person name="Sonnenberg A.S."/>
            <person name="Cullen D."/>
            <person name="de Vries R.P."/>
            <person name="Lundell T."/>
            <person name="Hibbett D.S."/>
            <person name="Henrissat B."/>
            <person name="Burton K.S."/>
            <person name="Kerrigan R.W."/>
            <person name="Challen M.P."/>
            <person name="Grigoriev I.V."/>
            <person name="Martin F."/>
        </authorList>
    </citation>
    <scope>NUCLEOTIDE SEQUENCE [LARGE SCALE GENOMIC DNA]</scope>
    <source>
        <strain evidence="5">JB137-S8 / ATCC MYA-4627 / FGSC 10392</strain>
    </source>
</reference>
<dbReference type="PANTHER" id="PTHR23325">
    <property type="entry name" value="SERUM RESPONSE FACTOR-BINDING"/>
    <property type="match status" value="1"/>
</dbReference>
<dbReference type="AlphaFoldDB" id="K5XW63"/>
<dbReference type="Pfam" id="PF09073">
    <property type="entry name" value="BUD22"/>
    <property type="match status" value="1"/>
</dbReference>
<gene>
    <name evidence="4" type="ORF">AGABI1DRAFT_128600</name>
</gene>
<dbReference type="OMA" id="ALWEKKF"/>
<dbReference type="eggNOG" id="ENOG502S6Z4">
    <property type="taxonomic scope" value="Eukaryota"/>
</dbReference>
<dbReference type="GeneID" id="18826844"/>
<dbReference type="KEGG" id="abp:AGABI1DRAFT128600"/>
<dbReference type="FunCoup" id="K5XW63">
    <property type="interactions" value="91"/>
</dbReference>
<dbReference type="GO" id="GO:0030686">
    <property type="term" value="C:90S preribosome"/>
    <property type="evidence" value="ECO:0007669"/>
    <property type="project" value="TreeGrafter"/>
</dbReference>
<feature type="region of interest" description="Disordered" evidence="2">
    <location>
        <begin position="277"/>
        <end position="301"/>
    </location>
</feature>
<feature type="region of interest" description="Disordered" evidence="2">
    <location>
        <begin position="153"/>
        <end position="173"/>
    </location>
</feature>
<name>K5XW63_AGABU</name>
<dbReference type="InterPro" id="IPR015158">
    <property type="entry name" value="Bud22_dom"/>
</dbReference>
<dbReference type="Proteomes" id="UP000008493">
    <property type="component" value="Unassembled WGS sequence"/>
</dbReference>
<sequence>MLWKTLRQGGDSKIIGKLHHGIKEVKKAAKKAKTFETQRLVKKLKGLRKNETAGSDIAEHEAQLHIIKTVDHEIFANIAIKSKFAKDYLLSRHEAVNEALSQEVGNKVLSIAPLDGTTGKAYSRLLSSKVLAAEISSLCRVLHELLDPEAKKSAETDNHAALDVREETKNVMPGKRAPSKLIAVADSKADSYLDLEKVAQGKSGIEDDDLSYISNEELASAEEGDSKYPQIESSEDDERDDDDDRSIAKRVAPSATKPSGVESTFLPSLSVGFIRGSDESDWSDGEAQIADPGMKKNRRGQRARRAIWEKKYGRNANHKKKELEALPKYTRQFPEGNRGIRRGQEPRFEKRRDIHGGGKEQTSHSAIPRSEDSHQQINKQEERPLHPSWVAKRQMKEKQTLGMVPSQGTKINASDPFELNGMDTRYTNVMWTSLRKNASYGPLTYILYNTNYPRTSRIEEIHLPRDCMSHKRFSLRKT</sequence>
<dbReference type="OrthoDB" id="3364872at2759"/>
<dbReference type="GO" id="GO:0005634">
    <property type="term" value="C:nucleus"/>
    <property type="evidence" value="ECO:0007669"/>
    <property type="project" value="TreeGrafter"/>
</dbReference>
<dbReference type="PANTHER" id="PTHR23325:SF1">
    <property type="entry name" value="SERUM RESPONSE FACTOR-BINDING PROTEIN 1"/>
    <property type="match status" value="1"/>
</dbReference>
<keyword evidence="5" id="KW-1185">Reference proteome</keyword>
<proteinExistence type="predicted"/>
<feature type="compositionally biased region" description="Acidic residues" evidence="2">
    <location>
        <begin position="233"/>
        <end position="244"/>
    </location>
</feature>
<evidence type="ECO:0000313" key="4">
    <source>
        <dbReference type="EMBL" id="EKM79450.1"/>
    </source>
</evidence>
<feature type="compositionally biased region" description="Basic and acidic residues" evidence="2">
    <location>
        <begin position="153"/>
        <end position="169"/>
    </location>
</feature>
<evidence type="ECO:0000256" key="1">
    <source>
        <dbReference type="ARBA" id="ARBA00023054"/>
    </source>
</evidence>
<feature type="compositionally biased region" description="Basic and acidic residues" evidence="2">
    <location>
        <begin position="369"/>
        <end position="385"/>
    </location>
</feature>
<evidence type="ECO:0000259" key="3">
    <source>
        <dbReference type="Pfam" id="PF09073"/>
    </source>
</evidence>
<evidence type="ECO:0000256" key="2">
    <source>
        <dbReference type="SAM" id="MobiDB-lite"/>
    </source>
</evidence>
<dbReference type="EMBL" id="JH971390">
    <property type="protein sequence ID" value="EKM79450.1"/>
    <property type="molecule type" value="Genomic_DNA"/>
</dbReference>
<accession>K5XW63</accession>
<dbReference type="InParanoid" id="K5XW63"/>
<dbReference type="RefSeq" id="XP_007330104.1">
    <property type="nucleotide sequence ID" value="XM_007330042.1"/>
</dbReference>
<organism evidence="4 5">
    <name type="scientific">Agaricus bisporus var. burnettii (strain JB137-S8 / ATCC MYA-4627 / FGSC 10392)</name>
    <name type="common">White button mushroom</name>
    <dbReference type="NCBI Taxonomy" id="597362"/>
    <lineage>
        <taxon>Eukaryota</taxon>
        <taxon>Fungi</taxon>
        <taxon>Dikarya</taxon>
        <taxon>Basidiomycota</taxon>
        <taxon>Agaricomycotina</taxon>
        <taxon>Agaricomycetes</taxon>
        <taxon>Agaricomycetidae</taxon>
        <taxon>Agaricales</taxon>
        <taxon>Agaricineae</taxon>
        <taxon>Agaricaceae</taxon>
        <taxon>Agaricus</taxon>
    </lineage>
</organism>
<feature type="region of interest" description="Disordered" evidence="2">
    <location>
        <begin position="333"/>
        <end position="390"/>
    </location>
</feature>